<dbReference type="InterPro" id="IPR036514">
    <property type="entry name" value="SGNH_hydro_sf"/>
</dbReference>
<name>A0A839HRH0_9BURK</name>
<comment type="caution">
    <text evidence="1">The sequence shown here is derived from an EMBL/GenBank/DDBJ whole genome shotgun (WGS) entry which is preliminary data.</text>
</comment>
<accession>A0A839HRH0</accession>
<evidence type="ECO:0000313" key="1">
    <source>
        <dbReference type="EMBL" id="MBB1161919.1"/>
    </source>
</evidence>
<dbReference type="SUPFAM" id="SSF51621">
    <property type="entry name" value="Phosphoenolpyruvate/pyruvate domain"/>
    <property type="match status" value="1"/>
</dbReference>
<gene>
    <name evidence="1" type="ORF">H4F90_07995</name>
</gene>
<protein>
    <recommendedName>
        <fullName evidence="3">Esterase</fullName>
    </recommendedName>
</protein>
<dbReference type="RefSeq" id="WP_182663318.1">
    <property type="nucleotide sequence ID" value="NZ_JACIVI010000002.1"/>
</dbReference>
<dbReference type="GO" id="GO:0016788">
    <property type="term" value="F:hydrolase activity, acting on ester bonds"/>
    <property type="evidence" value="ECO:0007669"/>
    <property type="project" value="UniProtKB-ARBA"/>
</dbReference>
<keyword evidence="2" id="KW-1185">Reference proteome</keyword>
<sequence length="326" mass="34032">MQANTPLRRARTGLVATLATAGAALLVACGGGGSLVERFDAQRLFVFGDETNVIVTGSSSSRNGLRYTVNTRNTDGVTVNCLDNPIWIQQLGRELGIGFSGCPLPVAEEASPRGVILATANSGVADLEAKVNTFLAGTTVATGDLATVYTGQNDLIALYGTLSTAAQATAAEATARELGNRVARQINRLATADVRVLFGTLPNLDLTPWGRSRTSSAFNPQTVLRSLTEAFNTGLRATVINDGRLIGLVDIGDRVGLLADRPGNLGSGGNATVAACTPALPDCYNTTLIGGATETNHLWASDRHFGVTAHDIVGLRAINRVRTNPF</sequence>
<proteinExistence type="predicted"/>
<reference evidence="1 2" key="1">
    <citation type="submission" date="2020-08" db="EMBL/GenBank/DDBJ databases">
        <title>Aquariorum lacteus gen. nov., sp. nov., a new member of the family Comamonadaceae, isolated from freshwater aquarium.</title>
        <authorList>
            <person name="Chun S.-J."/>
        </authorList>
    </citation>
    <scope>NUCLEOTIDE SEQUENCE [LARGE SCALE GENOMIC DNA]</scope>
    <source>
        <strain evidence="1 2">SJAQ100</strain>
    </source>
</reference>
<evidence type="ECO:0008006" key="3">
    <source>
        <dbReference type="Google" id="ProtNLM"/>
    </source>
</evidence>
<dbReference type="Gene3D" id="3.40.50.1110">
    <property type="entry name" value="SGNH hydrolase"/>
    <property type="match status" value="1"/>
</dbReference>
<dbReference type="AlphaFoldDB" id="A0A839HRH0"/>
<organism evidence="1 2">
    <name type="scientific">Aquariibacter albus</name>
    <dbReference type="NCBI Taxonomy" id="2759899"/>
    <lineage>
        <taxon>Bacteria</taxon>
        <taxon>Pseudomonadati</taxon>
        <taxon>Pseudomonadota</taxon>
        <taxon>Betaproteobacteria</taxon>
        <taxon>Burkholderiales</taxon>
        <taxon>Sphaerotilaceae</taxon>
        <taxon>Aquariibacter</taxon>
    </lineage>
</organism>
<dbReference type="Proteomes" id="UP000586093">
    <property type="component" value="Unassembled WGS sequence"/>
</dbReference>
<dbReference type="EMBL" id="JACIVI010000002">
    <property type="protein sequence ID" value="MBB1161919.1"/>
    <property type="molecule type" value="Genomic_DNA"/>
</dbReference>
<evidence type="ECO:0000313" key="2">
    <source>
        <dbReference type="Proteomes" id="UP000586093"/>
    </source>
</evidence>
<dbReference type="InterPro" id="IPR015813">
    <property type="entry name" value="Pyrv/PenolPyrv_kinase-like_dom"/>
</dbReference>